<dbReference type="Proteomes" id="UP001176940">
    <property type="component" value="Unassembled WGS sequence"/>
</dbReference>
<dbReference type="EMBL" id="CAUEEQ010025919">
    <property type="protein sequence ID" value="CAJ0946804.1"/>
    <property type="molecule type" value="Genomic_DNA"/>
</dbReference>
<comment type="caution">
    <text evidence="6">The sequence shown here is derived from an EMBL/GenBank/DDBJ whole genome shotgun (WGS) entry which is preliminary data.</text>
</comment>
<accession>A0ABN9LQE7</accession>
<evidence type="ECO:0000313" key="6">
    <source>
        <dbReference type="EMBL" id="CAJ0946804.1"/>
    </source>
</evidence>
<protein>
    <recommendedName>
        <fullName evidence="2">ribonuclease H</fullName>
        <ecNumber evidence="2">3.1.26.4</ecNumber>
    </recommendedName>
</protein>
<evidence type="ECO:0000313" key="7">
    <source>
        <dbReference type="Proteomes" id="UP001176940"/>
    </source>
</evidence>
<feature type="domain" description="Reverse transcriptase" evidence="5">
    <location>
        <begin position="1"/>
        <end position="141"/>
    </location>
</feature>
<proteinExistence type="inferred from homology"/>
<keyword evidence="3" id="KW-0689">Ribosomal protein</keyword>
<evidence type="ECO:0000256" key="1">
    <source>
        <dbReference type="ARBA" id="ARBA00010879"/>
    </source>
</evidence>
<dbReference type="Pfam" id="PF00828">
    <property type="entry name" value="Ribosomal_L27A"/>
    <property type="match status" value="1"/>
</dbReference>
<dbReference type="InterPro" id="IPR043502">
    <property type="entry name" value="DNA/RNA_pol_sf"/>
</dbReference>
<dbReference type="InterPro" id="IPR021131">
    <property type="entry name" value="Ribosomal_uL15/eL18"/>
</dbReference>
<dbReference type="EC" id="3.1.26.4" evidence="2"/>
<dbReference type="PANTHER" id="PTHR33050">
    <property type="entry name" value="REVERSE TRANSCRIPTASE DOMAIN-CONTAINING PROTEIN"/>
    <property type="match status" value="1"/>
</dbReference>
<dbReference type="SUPFAM" id="SSF56672">
    <property type="entry name" value="DNA/RNA polymerases"/>
    <property type="match status" value="1"/>
</dbReference>
<dbReference type="Pfam" id="PF00078">
    <property type="entry name" value="RVT_1"/>
    <property type="match status" value="1"/>
</dbReference>
<organism evidence="6 7">
    <name type="scientific">Ranitomeya imitator</name>
    <name type="common">mimic poison frog</name>
    <dbReference type="NCBI Taxonomy" id="111125"/>
    <lineage>
        <taxon>Eukaryota</taxon>
        <taxon>Metazoa</taxon>
        <taxon>Chordata</taxon>
        <taxon>Craniata</taxon>
        <taxon>Vertebrata</taxon>
        <taxon>Euteleostomi</taxon>
        <taxon>Amphibia</taxon>
        <taxon>Batrachia</taxon>
        <taxon>Anura</taxon>
        <taxon>Neobatrachia</taxon>
        <taxon>Hyloidea</taxon>
        <taxon>Dendrobatidae</taxon>
        <taxon>Dendrobatinae</taxon>
        <taxon>Ranitomeya</taxon>
    </lineage>
</organism>
<sequence>METIKSSIKMLFPQCFMVVLDLKDAYYHVPIHKDHQRFLRMAIHIKGVLRHFQFTALPFGLAIAPRVFTKLVAEVMAHLREENTLIVPYLDDFLVIGSSQQHCKNQLDLVIQSLKNLGWLINLEKSKLVPSQVQEYLGLTLDSRKMECRLPEGKLQKIKSLASRVQSLPSITLRQGISAEEDSGGRGVGHINCPVLAEETLVLMDEKDVDIRPLGIARPTGSVVTGPNLSSAGQELTLDSLALERKILESRGFSSGLISTLLKSRKPVTTKQYGKIWKKFLSVSGAKIGKEIPINAILEFLQNGLEMGLATSTLKVHVAALGALFNFDLASNRLYLSDQNSLWNESAGWQIRRAHCTCARHFGRWRRPGKKTDGPREARGANLFSAKINIEVQWASELAIAAVEKNGGVITTGFYDPRSLEMLVAAVVQAGCGSCCQRMPIPKRMLPPEDLVKYYTAAENRGYLADPAEVVEARRHLAKKYGYVPPDITKDELYEMLCTRKDPRQIFFGLAPGWVVNMKEKKILKPTDERLLTYYSS</sequence>
<dbReference type="InterPro" id="IPR000477">
    <property type="entry name" value="RT_dom"/>
</dbReference>
<reference evidence="6" key="1">
    <citation type="submission" date="2023-07" db="EMBL/GenBank/DDBJ databases">
        <authorList>
            <person name="Stuckert A."/>
        </authorList>
    </citation>
    <scope>NUCLEOTIDE SEQUENCE</scope>
</reference>
<evidence type="ECO:0000256" key="2">
    <source>
        <dbReference type="ARBA" id="ARBA00012180"/>
    </source>
</evidence>
<evidence type="ECO:0000256" key="4">
    <source>
        <dbReference type="ARBA" id="ARBA00023274"/>
    </source>
</evidence>
<gene>
    <name evidence="6" type="ORF">RIMI_LOCUS11449855</name>
</gene>
<evidence type="ECO:0000256" key="3">
    <source>
        <dbReference type="ARBA" id="ARBA00022980"/>
    </source>
</evidence>
<evidence type="ECO:0000259" key="5">
    <source>
        <dbReference type="PROSITE" id="PS50878"/>
    </source>
</evidence>
<dbReference type="InterPro" id="IPR052055">
    <property type="entry name" value="Hepadnavirus_pol/RT"/>
</dbReference>
<dbReference type="PROSITE" id="PS50878">
    <property type="entry name" value="RT_POL"/>
    <property type="match status" value="1"/>
</dbReference>
<dbReference type="CDD" id="cd03714">
    <property type="entry name" value="RT_DIRS1"/>
    <property type="match status" value="1"/>
</dbReference>
<dbReference type="Gene3D" id="3.30.70.270">
    <property type="match status" value="1"/>
</dbReference>
<keyword evidence="7" id="KW-1185">Reference proteome</keyword>
<dbReference type="Gene3D" id="3.10.10.10">
    <property type="entry name" value="HIV Type 1 Reverse Transcriptase, subunit A, domain 1"/>
    <property type="match status" value="1"/>
</dbReference>
<comment type="similarity">
    <text evidence="1">Belongs to the beta type-B retroviral polymerase family. HERV class-II K(HML-2) pol subfamily.</text>
</comment>
<keyword evidence="4" id="KW-0687">Ribonucleoprotein</keyword>
<dbReference type="InterPro" id="IPR043128">
    <property type="entry name" value="Rev_trsase/Diguanyl_cyclase"/>
</dbReference>
<name>A0ABN9LQE7_9NEOB</name>
<dbReference type="PANTHER" id="PTHR33050:SF7">
    <property type="entry name" value="RIBONUCLEASE H"/>
    <property type="match status" value="1"/>
</dbReference>